<protein>
    <submittedName>
        <fullName evidence="6">DUF1471 domain-containing protein</fullName>
    </submittedName>
    <submittedName>
        <fullName evidence="4">YdgH/BhsA/McbA-like domain containing protein</fullName>
    </submittedName>
</protein>
<evidence type="ECO:0000256" key="1">
    <source>
        <dbReference type="ARBA" id="ARBA00022729"/>
    </source>
</evidence>
<evidence type="ECO:0000313" key="7">
    <source>
        <dbReference type="Proteomes" id="UP000234412"/>
    </source>
</evidence>
<feature type="domain" description="YdgH/BhsA/McbA-like" evidence="3">
    <location>
        <begin position="36"/>
        <end position="88"/>
    </location>
</feature>
<accession>A0A2N5A8F2</accession>
<dbReference type="InterPro" id="IPR010854">
    <property type="entry name" value="YdgH/BhsA/McbA-like_dom"/>
</dbReference>
<sequence>MKNIIKTTLAIIALSASALSYAASPQMVSRSEAASLQKIGVVSSGGFTTLDDLVASLDMKAADAGATHYRITSATGMNKLSGTAVLYR</sequence>
<evidence type="ECO:0000313" key="5">
    <source>
        <dbReference type="EMBL" id="PLM95090.1"/>
    </source>
</evidence>
<name>A0A2N5A8F2_KLEVA</name>
<dbReference type="Proteomes" id="UP000234473">
    <property type="component" value="Unassembled WGS sequence"/>
</dbReference>
<dbReference type="InterPro" id="IPR036275">
    <property type="entry name" value="YdgH-like_sf"/>
</dbReference>
<comment type="caution">
    <text evidence="6">The sequence shown here is derived from an EMBL/GenBank/DDBJ whole genome shotgun (WGS) entry which is preliminary data.</text>
</comment>
<reference evidence="4" key="4">
    <citation type="submission" date="2024-01" db="EMBL/GenBank/DDBJ databases">
        <authorList>
            <person name="Macesic N."/>
        </authorList>
    </citation>
    <scope>NUCLEOTIDE SEQUENCE</scope>
    <source>
        <strain evidence="4">CPO071</strain>
    </source>
</reference>
<reference evidence="4" key="3">
    <citation type="journal article" date="2023" name="Nat. Commun.">
        <title>Genomic dissection of endemic carbapenem resistance reveals metallo-beta-lactamase dissemination through clonal, plasmid and integron transfer.</title>
        <authorList>
            <person name="Macesic N."/>
            <person name="Hawkey J."/>
            <person name="Vezina B."/>
            <person name="Wisniewski J.A."/>
            <person name="Cottingham H."/>
            <person name="Blakeway L.V."/>
            <person name="Harshegyi T."/>
            <person name="Pragastis K."/>
            <person name="Badoordeen G.Z."/>
            <person name="Dennison A."/>
            <person name="Spelman D.W."/>
            <person name="Jenney A.W.J."/>
            <person name="Peleg A.Y."/>
        </authorList>
    </citation>
    <scope>NUCLEOTIDE SEQUENCE</scope>
    <source>
        <strain evidence="4">CPO071</strain>
    </source>
</reference>
<dbReference type="InterPro" id="IPR025543">
    <property type="entry name" value="Dodecin-like"/>
</dbReference>
<evidence type="ECO:0000313" key="4">
    <source>
        <dbReference type="EMBL" id="MEC6060493.1"/>
    </source>
</evidence>
<dbReference type="SUPFAM" id="SSF159871">
    <property type="entry name" value="YdgH-like"/>
    <property type="match status" value="1"/>
</dbReference>
<evidence type="ECO:0000259" key="3">
    <source>
        <dbReference type="Pfam" id="PF07338"/>
    </source>
</evidence>
<reference evidence="7 8" key="2">
    <citation type="submission" date="2018-01" db="EMBL/GenBank/DDBJ databases">
        <title>Genomic study of Klebsiella pneumoniae.</title>
        <authorList>
            <person name="Yang Y."/>
            <person name="Bicalho R."/>
        </authorList>
    </citation>
    <scope>NUCLEOTIDE SEQUENCE [LARGE SCALE GENOMIC DNA]</scope>
    <source>
        <strain evidence="6 8">A5</strain>
        <strain evidence="5 7">A8</strain>
    </source>
</reference>
<organism evidence="6 8">
    <name type="scientific">Klebsiella variicola</name>
    <dbReference type="NCBI Taxonomy" id="244366"/>
    <lineage>
        <taxon>Bacteria</taxon>
        <taxon>Pseudomonadati</taxon>
        <taxon>Pseudomonadota</taxon>
        <taxon>Gammaproteobacteria</taxon>
        <taxon>Enterobacterales</taxon>
        <taxon>Enterobacteriaceae</taxon>
        <taxon>Klebsiella/Raoultella group</taxon>
        <taxon>Klebsiella</taxon>
        <taxon>Klebsiella pneumoniae complex</taxon>
    </lineage>
</organism>
<evidence type="ECO:0000313" key="6">
    <source>
        <dbReference type="EMBL" id="PLP40085.1"/>
    </source>
</evidence>
<dbReference type="EMBL" id="JARTTN020000002">
    <property type="protein sequence ID" value="MEC6060493.1"/>
    <property type="molecule type" value="Genomic_DNA"/>
</dbReference>
<dbReference type="RefSeq" id="WP_001567383.1">
    <property type="nucleotide sequence ID" value="NZ_BIHQ01000047.1"/>
</dbReference>
<feature type="signal peptide" evidence="2">
    <location>
        <begin position="1"/>
        <end position="22"/>
    </location>
</feature>
<dbReference type="Proteomes" id="UP001176846">
    <property type="component" value="Unassembled WGS sequence"/>
</dbReference>
<proteinExistence type="predicted"/>
<evidence type="ECO:0000313" key="8">
    <source>
        <dbReference type="Proteomes" id="UP000234473"/>
    </source>
</evidence>
<dbReference type="EMBL" id="PIDP01000331">
    <property type="protein sequence ID" value="PLM95090.1"/>
    <property type="molecule type" value="Genomic_DNA"/>
</dbReference>
<dbReference type="Pfam" id="PF07338">
    <property type="entry name" value="YdgH_BhsA-like"/>
    <property type="match status" value="1"/>
</dbReference>
<evidence type="ECO:0000256" key="2">
    <source>
        <dbReference type="SAM" id="SignalP"/>
    </source>
</evidence>
<keyword evidence="1 2" id="KW-0732">Signal</keyword>
<reference evidence="7 8" key="1">
    <citation type="submission" date="2017-11" db="EMBL/GenBank/DDBJ databases">
        <authorList>
            <person name="Han C.G."/>
        </authorList>
    </citation>
    <scope>NUCLEOTIDE SEQUENCE [LARGE SCALE GENOMIC DNA]</scope>
    <source>
        <strain evidence="6 8">A5</strain>
        <strain evidence="5 7">A8</strain>
    </source>
</reference>
<gene>
    <name evidence="6" type="ORF">CWM98_28190</name>
    <name evidence="5" type="ORF">CWN47_12020</name>
    <name evidence="4" type="ORF">QAB22_028980</name>
</gene>
<dbReference type="Proteomes" id="UP000234412">
    <property type="component" value="Unassembled WGS sequence"/>
</dbReference>
<dbReference type="Gene3D" id="3.30.1660.10">
    <property type="entry name" value="Flavin-binding protein dodecin"/>
    <property type="match status" value="1"/>
</dbReference>
<feature type="chain" id="PRO_5015083397" evidence="2">
    <location>
        <begin position="23"/>
        <end position="88"/>
    </location>
</feature>
<dbReference type="EMBL" id="PICB01001976">
    <property type="protein sequence ID" value="PLP40085.1"/>
    <property type="molecule type" value="Genomic_DNA"/>
</dbReference>
<dbReference type="AlphaFoldDB" id="A0A2N5A8F2"/>